<keyword evidence="4 7" id="KW-1133">Transmembrane helix</keyword>
<keyword evidence="8" id="KW-0732">Signal</keyword>
<feature type="signal peptide" evidence="8">
    <location>
        <begin position="1"/>
        <end position="25"/>
    </location>
</feature>
<gene>
    <name evidence="9" type="ORF">DME_LOCUS10707</name>
</gene>
<feature type="region of interest" description="Disordered" evidence="6">
    <location>
        <begin position="479"/>
        <end position="500"/>
    </location>
</feature>
<keyword evidence="3 7" id="KW-0812">Transmembrane</keyword>
<keyword evidence="5 7" id="KW-0472">Membrane</keyword>
<dbReference type="InterPro" id="IPR026767">
    <property type="entry name" value="Tmem151"/>
</dbReference>
<comment type="similarity">
    <text evidence="2">Belongs to the TMEM151 family.</text>
</comment>
<dbReference type="GO" id="GO:0016020">
    <property type="term" value="C:membrane"/>
    <property type="evidence" value="ECO:0007669"/>
    <property type="project" value="UniProtKB-SubCell"/>
</dbReference>
<feature type="chain" id="PRO_5018232318" description="Transmembrane protein 151B" evidence="8">
    <location>
        <begin position="26"/>
        <end position="500"/>
    </location>
</feature>
<evidence type="ECO:0008006" key="11">
    <source>
        <dbReference type="Google" id="ProtNLM"/>
    </source>
</evidence>
<name>A0A3P7PV98_DRAME</name>
<feature type="transmembrane region" description="Helical" evidence="7">
    <location>
        <begin position="41"/>
        <end position="61"/>
    </location>
</feature>
<evidence type="ECO:0000256" key="4">
    <source>
        <dbReference type="ARBA" id="ARBA00022989"/>
    </source>
</evidence>
<dbReference type="PANTHER" id="PTHR31893">
    <property type="entry name" value="TRANSMEMBRANE PROTEIN 151 HOMOLOG"/>
    <property type="match status" value="1"/>
</dbReference>
<reference evidence="9 10" key="1">
    <citation type="submission" date="2018-11" db="EMBL/GenBank/DDBJ databases">
        <authorList>
            <consortium name="Pathogen Informatics"/>
        </authorList>
    </citation>
    <scope>NUCLEOTIDE SEQUENCE [LARGE SCALE GENOMIC DNA]</scope>
</reference>
<feature type="transmembrane region" description="Helical" evidence="7">
    <location>
        <begin position="225"/>
        <end position="244"/>
    </location>
</feature>
<dbReference type="PANTHER" id="PTHR31893:SF5">
    <property type="entry name" value="TRANSMEMBRANE PROTEIN 151 HOMOLOG"/>
    <property type="match status" value="1"/>
</dbReference>
<evidence type="ECO:0000256" key="8">
    <source>
        <dbReference type="SAM" id="SignalP"/>
    </source>
</evidence>
<evidence type="ECO:0000256" key="5">
    <source>
        <dbReference type="ARBA" id="ARBA00023136"/>
    </source>
</evidence>
<feature type="region of interest" description="Disordered" evidence="6">
    <location>
        <begin position="393"/>
        <end position="412"/>
    </location>
</feature>
<comment type="subcellular location">
    <subcellularLocation>
        <location evidence="1">Membrane</location>
        <topology evidence="1">Multi-pass membrane protein</topology>
    </subcellularLocation>
</comment>
<dbReference type="Proteomes" id="UP000274756">
    <property type="component" value="Unassembled WGS sequence"/>
</dbReference>
<evidence type="ECO:0000313" key="10">
    <source>
        <dbReference type="Proteomes" id="UP000274756"/>
    </source>
</evidence>
<keyword evidence="10" id="KW-1185">Reference proteome</keyword>
<dbReference type="Pfam" id="PF14857">
    <property type="entry name" value="TMEM151"/>
    <property type="match status" value="1"/>
</dbReference>
<sequence>MLSTLLVHLCICYAVWCHLNHYAYAAHLTFTYSHGPCAQGYNFIPIAFGVMLYLIYIMECWHNRAKFNKIKKIGYTEAIEYIDKMRCAPPIVWWKSICYHYVRRTRQVTRYRNGDAITATQAFYERVSSYTAKNVFIYDICGAKDISKTLVDLDHYPVTKIRFSKGFLFACVQAANEFEEQRTRFLNENELRDDYMEVREGLDLAGLQFVDQMVVYSTSNQKCPWYFSEIAFWFFSIILLSWPLRLLCELRTAHVHYQISKLFGTNYLRLVTCHVHPSSINYTGSIGRSNTINSRDLEALAQRENYYAIPSYSEAILMSPAGTGQNNSMGSHNMISSGNMTTTNYGTIIHPYPISNALQSDIVRIVRRSITERIPIRSRSMNQILSRYSARVDPSRSSSSVPLPRTMNGSSRSLSIGEINAAWRSPGYESIEEEYTDDQRPLIASMRPIDEPPPSYEMALRMCAPIYERLRRSANSITSRLSSISHSNSKELSFRRQHNG</sequence>
<dbReference type="AlphaFoldDB" id="A0A3P7PV98"/>
<organism evidence="9 10">
    <name type="scientific">Dracunculus medinensis</name>
    <name type="common">Guinea worm</name>
    <dbReference type="NCBI Taxonomy" id="318479"/>
    <lineage>
        <taxon>Eukaryota</taxon>
        <taxon>Metazoa</taxon>
        <taxon>Ecdysozoa</taxon>
        <taxon>Nematoda</taxon>
        <taxon>Chromadorea</taxon>
        <taxon>Rhabditida</taxon>
        <taxon>Spirurina</taxon>
        <taxon>Dracunculoidea</taxon>
        <taxon>Dracunculidae</taxon>
        <taxon>Dracunculus</taxon>
    </lineage>
</organism>
<protein>
    <recommendedName>
        <fullName evidence="11">Transmembrane protein 151B</fullName>
    </recommendedName>
</protein>
<feature type="compositionally biased region" description="Low complexity" evidence="6">
    <location>
        <begin position="393"/>
        <end position="405"/>
    </location>
</feature>
<dbReference type="OrthoDB" id="190434at2759"/>
<proteinExistence type="inferred from homology"/>
<evidence type="ECO:0000256" key="1">
    <source>
        <dbReference type="ARBA" id="ARBA00004141"/>
    </source>
</evidence>
<evidence type="ECO:0000256" key="7">
    <source>
        <dbReference type="SAM" id="Phobius"/>
    </source>
</evidence>
<dbReference type="EMBL" id="UYYG01001238">
    <property type="protein sequence ID" value="VDN60734.1"/>
    <property type="molecule type" value="Genomic_DNA"/>
</dbReference>
<evidence type="ECO:0000313" key="9">
    <source>
        <dbReference type="EMBL" id="VDN60734.1"/>
    </source>
</evidence>
<accession>A0A3P7PV98</accession>
<evidence type="ECO:0000256" key="6">
    <source>
        <dbReference type="SAM" id="MobiDB-lite"/>
    </source>
</evidence>
<evidence type="ECO:0000256" key="2">
    <source>
        <dbReference type="ARBA" id="ARBA00009583"/>
    </source>
</evidence>
<evidence type="ECO:0000256" key="3">
    <source>
        <dbReference type="ARBA" id="ARBA00022692"/>
    </source>
</evidence>